<proteinExistence type="inferred from homology"/>
<dbReference type="Gene3D" id="1.20.1510.10">
    <property type="entry name" value="Cation efflux protein transmembrane domain"/>
    <property type="match status" value="1"/>
</dbReference>
<dbReference type="NCBIfam" id="TIGR01297">
    <property type="entry name" value="CDF"/>
    <property type="match status" value="1"/>
</dbReference>
<dbReference type="KEGG" id="asip:AQUSIP_09160"/>
<gene>
    <name evidence="12" type="primary">czcD_2</name>
    <name evidence="12" type="ORF">AQUSIP_09160</name>
</gene>
<name>A0A5E4PGZ3_9COXI</name>
<feature type="domain" description="Cation efflux protein transmembrane" evidence="10">
    <location>
        <begin position="17"/>
        <end position="208"/>
    </location>
</feature>
<evidence type="ECO:0000256" key="7">
    <source>
        <dbReference type="ARBA" id="ARBA00023065"/>
    </source>
</evidence>
<dbReference type="EMBL" id="LR699119">
    <property type="protein sequence ID" value="VVC75626.1"/>
    <property type="molecule type" value="Genomic_DNA"/>
</dbReference>
<dbReference type="AlphaFoldDB" id="A0A5E4PGZ3"/>
<reference evidence="12 13" key="1">
    <citation type="submission" date="2019-08" db="EMBL/GenBank/DDBJ databases">
        <authorList>
            <person name="Guy L."/>
        </authorList>
    </citation>
    <scope>NUCLEOTIDE SEQUENCE [LARGE SCALE GENOMIC DNA]</scope>
    <source>
        <strain evidence="12 13">SGT-108</strain>
    </source>
</reference>
<dbReference type="InterPro" id="IPR058533">
    <property type="entry name" value="Cation_efflux_TM"/>
</dbReference>
<dbReference type="InterPro" id="IPR036837">
    <property type="entry name" value="Cation_efflux_CTD_sf"/>
</dbReference>
<dbReference type="SUPFAM" id="SSF161111">
    <property type="entry name" value="Cation efflux protein transmembrane domain-like"/>
    <property type="match status" value="1"/>
</dbReference>
<evidence type="ECO:0000256" key="8">
    <source>
        <dbReference type="ARBA" id="ARBA00023136"/>
    </source>
</evidence>
<evidence type="ECO:0000256" key="1">
    <source>
        <dbReference type="ARBA" id="ARBA00004141"/>
    </source>
</evidence>
<protein>
    <submittedName>
        <fullName evidence="12">Metal cation efflux system protein CzcD</fullName>
    </submittedName>
</protein>
<dbReference type="PANTHER" id="PTHR11562:SF17">
    <property type="entry name" value="RE54080P-RELATED"/>
    <property type="match status" value="1"/>
</dbReference>
<evidence type="ECO:0000256" key="4">
    <source>
        <dbReference type="ARBA" id="ARBA00022692"/>
    </source>
</evidence>
<sequence length="302" mass="33142">MNDSHHHTAHASSEYRLVYALILSSVFLVAEIAGGILTHSLALISDAAHMLTDVTALAIALVAIRLGKRPADRVRTFGYYRFEILAAAFNTILLFLVALYIVYEAYSRLSNPPEIQSLGMLVIALIGLLVNLAAMWILTASKDKSLNMKSAYLEVWSDALGSIGVIAGAIIIRFTGWSWVDSLVAVLIGIWVLPRTWVLLKESINVLLEGVPAHINLETLEAAARGVDGVKDIHELHVWTITSGRVSLTAHVVIDKSRDCEQVLQKIRELFASQFGISHTTLQHESKKCLDGEEICNLGIHS</sequence>
<dbReference type="SUPFAM" id="SSF160240">
    <property type="entry name" value="Cation efflux protein cytoplasmic domain-like"/>
    <property type="match status" value="1"/>
</dbReference>
<evidence type="ECO:0000313" key="13">
    <source>
        <dbReference type="Proteomes" id="UP000324194"/>
    </source>
</evidence>
<keyword evidence="4 9" id="KW-0812">Transmembrane</keyword>
<keyword evidence="5" id="KW-0862">Zinc</keyword>
<dbReference type="OrthoDB" id="9809646at2"/>
<feature type="transmembrane region" description="Helical" evidence="9">
    <location>
        <begin position="115"/>
        <end position="139"/>
    </location>
</feature>
<evidence type="ECO:0000256" key="5">
    <source>
        <dbReference type="ARBA" id="ARBA00022906"/>
    </source>
</evidence>
<keyword evidence="13" id="KW-1185">Reference proteome</keyword>
<evidence type="ECO:0000313" key="12">
    <source>
        <dbReference type="EMBL" id="VVC75626.1"/>
    </source>
</evidence>
<comment type="similarity">
    <text evidence="2">Belongs to the cation diffusion facilitator (CDF) transporter (TC 2.A.4) family. SLC30A subfamily.</text>
</comment>
<keyword evidence="8 9" id="KW-0472">Membrane</keyword>
<dbReference type="InterPro" id="IPR027470">
    <property type="entry name" value="Cation_efflux_CTD"/>
</dbReference>
<dbReference type="InterPro" id="IPR027469">
    <property type="entry name" value="Cation_efflux_TMD_sf"/>
</dbReference>
<dbReference type="Pfam" id="PF01545">
    <property type="entry name" value="Cation_efflux"/>
    <property type="match status" value="1"/>
</dbReference>
<dbReference type="RefSeq" id="WP_148338918.1">
    <property type="nucleotide sequence ID" value="NZ_LR699119.1"/>
</dbReference>
<dbReference type="Proteomes" id="UP000324194">
    <property type="component" value="Chromosome 1"/>
</dbReference>
<organism evidence="12 13">
    <name type="scientific">Aquicella siphonis</name>
    <dbReference type="NCBI Taxonomy" id="254247"/>
    <lineage>
        <taxon>Bacteria</taxon>
        <taxon>Pseudomonadati</taxon>
        <taxon>Pseudomonadota</taxon>
        <taxon>Gammaproteobacteria</taxon>
        <taxon>Legionellales</taxon>
        <taxon>Coxiellaceae</taxon>
        <taxon>Aquicella</taxon>
    </lineage>
</organism>
<keyword evidence="7" id="KW-0406">Ion transport</keyword>
<dbReference type="Pfam" id="PF16916">
    <property type="entry name" value="ZT_dimer"/>
    <property type="match status" value="1"/>
</dbReference>
<feature type="transmembrane region" description="Helical" evidence="9">
    <location>
        <begin position="17"/>
        <end position="41"/>
    </location>
</feature>
<comment type="subcellular location">
    <subcellularLocation>
        <location evidence="1">Membrane</location>
        <topology evidence="1">Multi-pass membrane protein</topology>
    </subcellularLocation>
</comment>
<feature type="transmembrane region" description="Helical" evidence="9">
    <location>
        <begin position="177"/>
        <end position="194"/>
    </location>
</feature>
<dbReference type="GO" id="GO:0005385">
    <property type="term" value="F:zinc ion transmembrane transporter activity"/>
    <property type="evidence" value="ECO:0007669"/>
    <property type="project" value="TreeGrafter"/>
</dbReference>
<evidence type="ECO:0000259" key="10">
    <source>
        <dbReference type="Pfam" id="PF01545"/>
    </source>
</evidence>
<dbReference type="GO" id="GO:0005886">
    <property type="term" value="C:plasma membrane"/>
    <property type="evidence" value="ECO:0007669"/>
    <property type="project" value="TreeGrafter"/>
</dbReference>
<dbReference type="InterPro" id="IPR050681">
    <property type="entry name" value="CDF/SLC30A"/>
</dbReference>
<evidence type="ECO:0000256" key="9">
    <source>
        <dbReference type="SAM" id="Phobius"/>
    </source>
</evidence>
<feature type="transmembrane region" description="Helical" evidence="9">
    <location>
        <begin position="79"/>
        <end position="103"/>
    </location>
</feature>
<evidence type="ECO:0000256" key="6">
    <source>
        <dbReference type="ARBA" id="ARBA00022989"/>
    </source>
</evidence>
<evidence type="ECO:0000256" key="3">
    <source>
        <dbReference type="ARBA" id="ARBA00022448"/>
    </source>
</evidence>
<dbReference type="InterPro" id="IPR002524">
    <property type="entry name" value="Cation_efflux"/>
</dbReference>
<keyword evidence="6 9" id="KW-1133">Transmembrane helix</keyword>
<keyword evidence="3" id="KW-0813">Transport</keyword>
<keyword evidence="5" id="KW-0864">Zinc transport</keyword>
<evidence type="ECO:0000259" key="11">
    <source>
        <dbReference type="Pfam" id="PF16916"/>
    </source>
</evidence>
<evidence type="ECO:0000256" key="2">
    <source>
        <dbReference type="ARBA" id="ARBA00008873"/>
    </source>
</evidence>
<feature type="transmembrane region" description="Helical" evidence="9">
    <location>
        <begin position="47"/>
        <end position="67"/>
    </location>
</feature>
<dbReference type="PANTHER" id="PTHR11562">
    <property type="entry name" value="CATION EFFLUX PROTEIN/ ZINC TRANSPORTER"/>
    <property type="match status" value="1"/>
</dbReference>
<feature type="domain" description="Cation efflux protein cytoplasmic" evidence="11">
    <location>
        <begin position="213"/>
        <end position="286"/>
    </location>
</feature>
<feature type="transmembrane region" description="Helical" evidence="9">
    <location>
        <begin position="151"/>
        <end position="171"/>
    </location>
</feature>
<accession>A0A5E4PGZ3</accession>